<dbReference type="EMBL" id="BX569691">
    <property type="protein sequence ID" value="CAE07359.1"/>
    <property type="molecule type" value="Genomic_DNA"/>
</dbReference>
<dbReference type="STRING" id="84588.SYNW0844"/>
<evidence type="ECO:0000313" key="3">
    <source>
        <dbReference type="Proteomes" id="UP000001422"/>
    </source>
</evidence>
<evidence type="ECO:0000313" key="2">
    <source>
        <dbReference type="EMBL" id="CAE07359.1"/>
    </source>
</evidence>
<dbReference type="AlphaFoldDB" id="Q7U7Y4"/>
<gene>
    <name evidence="2" type="ordered locus">SYNW0844</name>
</gene>
<sequence>MAEADQERERPPVHRIIRSDGQQDGLTGQSFSSYDMAYEQLERYYGDLCCSDDDRIEYVIVELDSDPGPGRGA</sequence>
<accession>Q7U7Y4</accession>
<dbReference type="Proteomes" id="UP000001422">
    <property type="component" value="Chromosome"/>
</dbReference>
<name>Q7U7Y4_PARMW</name>
<reference evidence="2 3" key="1">
    <citation type="journal article" date="2003" name="Nature">
        <title>The genome of a motile marine Synechococcus.</title>
        <authorList>
            <person name="Palenik B."/>
            <person name="Brahamsha B."/>
            <person name="Larimer F."/>
            <person name="Land M."/>
            <person name="Hauser L."/>
            <person name="Chain P."/>
            <person name="Lamerdin J."/>
            <person name="Regala W."/>
            <person name="Allen E.A."/>
            <person name="McCarren J."/>
            <person name="Paulsen I."/>
            <person name="Dufresne A."/>
            <person name="Partensky F."/>
            <person name="Webb E."/>
            <person name="Waterbury J."/>
        </authorList>
    </citation>
    <scope>NUCLEOTIDE SEQUENCE [LARGE SCALE GENOMIC DNA]</scope>
    <source>
        <strain evidence="2 3">WH8102</strain>
    </source>
</reference>
<proteinExistence type="predicted"/>
<organism evidence="2 3">
    <name type="scientific">Parasynechococcus marenigrum (strain WH8102)</name>
    <dbReference type="NCBI Taxonomy" id="84588"/>
    <lineage>
        <taxon>Bacteria</taxon>
        <taxon>Bacillati</taxon>
        <taxon>Cyanobacteriota</taxon>
        <taxon>Cyanophyceae</taxon>
        <taxon>Synechococcales</taxon>
        <taxon>Prochlorococcaceae</taxon>
        <taxon>Parasynechococcus</taxon>
        <taxon>Parasynechococcus marenigrum</taxon>
    </lineage>
</organism>
<protein>
    <submittedName>
        <fullName evidence="2">Uncharacterized protein</fullName>
    </submittedName>
</protein>
<feature type="compositionally biased region" description="Polar residues" evidence="1">
    <location>
        <begin position="20"/>
        <end position="30"/>
    </location>
</feature>
<dbReference type="KEGG" id="syw:SYNW0844"/>
<feature type="compositionally biased region" description="Basic and acidic residues" evidence="1">
    <location>
        <begin position="1"/>
        <end position="12"/>
    </location>
</feature>
<dbReference type="HOGENOM" id="CLU_202661_0_0_3"/>
<dbReference type="eggNOG" id="ENOG5030V2B">
    <property type="taxonomic scope" value="Bacteria"/>
</dbReference>
<feature type="region of interest" description="Disordered" evidence="1">
    <location>
        <begin position="1"/>
        <end position="30"/>
    </location>
</feature>
<evidence type="ECO:0000256" key="1">
    <source>
        <dbReference type="SAM" id="MobiDB-lite"/>
    </source>
</evidence>
<dbReference type="RefSeq" id="WP_011127709.1">
    <property type="nucleotide sequence ID" value="NC_005070.1"/>
</dbReference>
<keyword evidence="3" id="KW-1185">Reference proteome</keyword>